<feature type="region of interest" description="Disordered" evidence="1">
    <location>
        <begin position="700"/>
        <end position="720"/>
    </location>
</feature>
<proteinExistence type="predicted"/>
<dbReference type="Proteomes" id="UP000037460">
    <property type="component" value="Unassembled WGS sequence"/>
</dbReference>
<dbReference type="EMBL" id="JWZX01000018">
    <property type="protein sequence ID" value="KOO53880.1"/>
    <property type="molecule type" value="Genomic_DNA"/>
</dbReference>
<evidence type="ECO:0000313" key="3">
    <source>
        <dbReference type="Proteomes" id="UP000037460"/>
    </source>
</evidence>
<reference evidence="3" key="1">
    <citation type="journal article" date="2015" name="PLoS Genet.">
        <title>Genome Sequence and Transcriptome Analyses of Chrysochromulina tobin: Metabolic Tools for Enhanced Algal Fitness in the Prominent Order Prymnesiales (Haptophyceae).</title>
        <authorList>
            <person name="Hovde B.T."/>
            <person name="Deodato C.R."/>
            <person name="Hunsperger H.M."/>
            <person name="Ryken S.A."/>
            <person name="Yost W."/>
            <person name="Jha R.K."/>
            <person name="Patterson J."/>
            <person name="Monnat R.J. Jr."/>
            <person name="Barlow S.B."/>
            <person name="Starkenburg S.R."/>
            <person name="Cattolico R.A."/>
        </authorList>
    </citation>
    <scope>NUCLEOTIDE SEQUENCE</scope>
    <source>
        <strain evidence="3">CCMP291</strain>
    </source>
</reference>
<gene>
    <name evidence="2" type="ORF">Ctob_012173</name>
</gene>
<dbReference type="Pfam" id="PF08811">
    <property type="entry name" value="DUF1800"/>
    <property type="match status" value="2"/>
</dbReference>
<name>A0A0M0LS55_9EUKA</name>
<protein>
    <recommendedName>
        <fullName evidence="4">DUF1501 domain-containing protein</fullName>
    </recommendedName>
</protein>
<dbReference type="PANTHER" id="PTHR43737:SF1">
    <property type="entry name" value="DUF1501 DOMAIN-CONTAINING PROTEIN"/>
    <property type="match status" value="1"/>
</dbReference>
<evidence type="ECO:0008006" key="4">
    <source>
        <dbReference type="Google" id="ProtNLM"/>
    </source>
</evidence>
<evidence type="ECO:0000256" key="1">
    <source>
        <dbReference type="SAM" id="MobiDB-lite"/>
    </source>
</evidence>
<dbReference type="InterPro" id="IPR010869">
    <property type="entry name" value="DUF1501"/>
</dbReference>
<accession>A0A0M0LS55</accession>
<sequence length="1828" mass="199992">MMTLSGTAPSGSSRLVNDALFTKNYTICKVDEWRFGRIVMGSSCADSVIANDRIDLYNVFMFFDELAPPQHDSLGEVVATVEWDASQASMEQLRPATAFNDNVLLLTQLHVPCPLSLAQQVRPSTFLKRDGIHYMYDPRIVTLNNDLDRPFNFSAIPLNALGHPSATMCSNTQKTFLNEHTCIRTHGCTPVVFGNPDSFMLNETTLREFYRSTDRFVYAIDALTHTMPDHPSIHPCSGDHRWRNLGGPCDVNGGATALDNVTLGLLFTALNTSTDGNLRVKDLRKVTCTGTPAPNAIGAKVQVNGTCWQHTYMHNLNVYDFTWFSTASNHPGNIERVQFYPIQRFAKNGQVVLRYPASHGNRWRVNSGSSVNKYIGRLGDTMKWDSLPRELRTQTLALALGVGSQLNPSFPGIETCGSPGEVAGDPKLGQPYYFGHMEYDEAPSYLNPEVQMLDRRNGGSAAQKQDVYTMLALTAPDQLRQRVAWALSQIVVIGEGGDSLRYGHTEAWVNFYDIFVRNAFGSYRDVLRETSYSPAMSYYLTFLQNKAFAAQNPGTVPDENYAREIMQLFSVGLWVLNEDGTKTLDAAGLPVPTYTNDDIVSQATAWTGFTRRRSRGNLEQIQFVTAGGTDNWIDPMEIEPHWRDKFPKMNLYKGHLGDALPLCTDLAPRAFLRKGARYRYLGPKRNPDLMPGIDWDTADSGFSARGTTPTQGPPGRSPSGAGEANAPIFYLDANTSSLYAALCSSAPLAPSACRFQSTVVLGANIPCSGSECEVDTLRTVAIVVGDQAYYYEYVQLECVMLAFHEDGSGVFIENALERASAFLELGDEKLCVDPRLPSARAACCTPRSLACYEYPCSYAEERTTLASAKMKHPGGKSTRFADTQQNWFRVRWAGGFPTPASGCADTCTVTPGASGDTCVCNVVVGTQAVFTNPQALPSKAVVEESLRIGAPDPSHFDAGTYQQCTSPACAAAGFQLYTRGTATQPQLDQTAIFAIVVNATTGSPRTLYLANKASSVSIAHNGSASQFSFRNPPTHMSLNDPTQRDALYETEALLDHLFFHQSVAPFVGYRLIQRLVSSNPSPRYVAAVSAAFRTGSYGNVTYSGEYGDLGAMVAAIVLDAEARSLVLTADPTHGGLREPLLKLLHVMRAMEYVSRAHAEVQLSANLINLIGQQPYRSPSVFNFYLPEYQPPGAIGNVGLVSPEAQLGVLPFVIGFQQAMAMLFLDGLNAASGGFGSVSTSTSYPTEWGSWQGSRGYLSWRPSNASSAASVVDELSLMLTAGRLDEHARAVITSEYEYYRNRSSCPIDRTASLRGRLILGQSLYAGERLINWRAEQQRTIASYATRIAQTLITASAAFATSNEPLPREVLATNMMDQPSLQRPYKALVIFYFDGGADTFNLLMPHSNCDARNLTTQYVNTRTNAGYNLATVLPINVPPGSQPCNTFGVHPNMPTLQRLFNEGDASFTANVGSLIVPMTKTEYVNKLKVSPPQLFAHNTQTAGAQTVWPQHTSPGGVVGRMFKALHDQAEATGATPLKGAAYSITRSRAMFGGGPVEPILLSATEGMLQYKSSKTSDVALNTKEKERLLDAMFRLSGKEVASVFGQTHNEMVRASMRESARVTELLRNATLTQDWAATRARYTCGGCANLVLQLQQVAKVIQSREAFEAERDVFYISLGGFDTHSEVINQLINNYGAIDGALATFVAEMKALGVWQNVALQTLSEFGRTMTSNGRGTDHAWGANHFLIGGSVNGTRIHGSYPELRANGPQSISSTGQMLPSLPWEAIWEPIARWFGVEPERMNQVIPNRPAFSSWSARMPTFEQVFDRGA</sequence>
<dbReference type="PANTHER" id="PTHR43737">
    <property type="entry name" value="BLL7424 PROTEIN"/>
    <property type="match status" value="1"/>
</dbReference>
<dbReference type="InterPro" id="IPR014917">
    <property type="entry name" value="DUF1800"/>
</dbReference>
<dbReference type="OrthoDB" id="411021at2759"/>
<keyword evidence="3" id="KW-1185">Reference proteome</keyword>
<evidence type="ECO:0000313" key="2">
    <source>
        <dbReference type="EMBL" id="KOO53880.1"/>
    </source>
</evidence>
<organism evidence="2 3">
    <name type="scientific">Chrysochromulina tobinii</name>
    <dbReference type="NCBI Taxonomy" id="1460289"/>
    <lineage>
        <taxon>Eukaryota</taxon>
        <taxon>Haptista</taxon>
        <taxon>Haptophyta</taxon>
        <taxon>Prymnesiophyceae</taxon>
        <taxon>Prymnesiales</taxon>
        <taxon>Chrysochromulinaceae</taxon>
        <taxon>Chrysochromulina</taxon>
    </lineage>
</organism>
<comment type="caution">
    <text evidence="2">The sequence shown here is derived from an EMBL/GenBank/DDBJ whole genome shotgun (WGS) entry which is preliminary data.</text>
</comment>
<dbReference type="Pfam" id="PF07394">
    <property type="entry name" value="DUF1501"/>
    <property type="match status" value="1"/>
</dbReference>